<evidence type="ECO:0000256" key="1">
    <source>
        <dbReference type="ARBA" id="ARBA00009500"/>
    </source>
</evidence>
<comment type="caution">
    <text evidence="4">The sequence shown here is derived from an EMBL/GenBank/DDBJ whole genome shotgun (WGS) entry which is preliminary data.</text>
</comment>
<dbReference type="Gene3D" id="2.30.39.10">
    <property type="entry name" value="Alpha-1-antitrypsin, domain 1"/>
    <property type="match status" value="2"/>
</dbReference>
<dbReference type="SMART" id="SM00093">
    <property type="entry name" value="SERPIN"/>
    <property type="match status" value="1"/>
</dbReference>
<proteinExistence type="inferred from homology"/>
<dbReference type="InterPro" id="IPR042185">
    <property type="entry name" value="Serpin_sf_2"/>
</dbReference>
<reference evidence="4 5" key="1">
    <citation type="journal article" date="2014" name="Genome Biol. Evol.">
        <title>The genome of the myxosporean Thelohanellus kitauei shows adaptations to nutrient acquisition within its fish host.</title>
        <authorList>
            <person name="Yang Y."/>
            <person name="Xiong J."/>
            <person name="Zhou Z."/>
            <person name="Huo F."/>
            <person name="Miao W."/>
            <person name="Ran C."/>
            <person name="Liu Y."/>
            <person name="Zhang J."/>
            <person name="Feng J."/>
            <person name="Wang M."/>
            <person name="Wang M."/>
            <person name="Wang L."/>
            <person name="Yao B."/>
        </authorList>
    </citation>
    <scope>NUCLEOTIDE SEQUENCE [LARGE SCALE GENOMIC DNA]</scope>
    <source>
        <strain evidence="4">Wuqing</strain>
    </source>
</reference>
<gene>
    <name evidence="4" type="ORF">RF11_15476</name>
</gene>
<dbReference type="GO" id="GO:0005615">
    <property type="term" value="C:extracellular space"/>
    <property type="evidence" value="ECO:0007669"/>
    <property type="project" value="InterPro"/>
</dbReference>
<dbReference type="InterPro" id="IPR042178">
    <property type="entry name" value="Serpin_sf_1"/>
</dbReference>
<dbReference type="AlphaFoldDB" id="A0A0C2MF69"/>
<feature type="domain" description="Serpin" evidence="3">
    <location>
        <begin position="11"/>
        <end position="269"/>
    </location>
</feature>
<accession>A0A0C2MF69</accession>
<keyword evidence="5" id="KW-1185">Reference proteome</keyword>
<evidence type="ECO:0000313" key="5">
    <source>
        <dbReference type="Proteomes" id="UP000031668"/>
    </source>
</evidence>
<organism evidence="4 5">
    <name type="scientific">Thelohanellus kitauei</name>
    <name type="common">Myxosporean</name>
    <dbReference type="NCBI Taxonomy" id="669202"/>
    <lineage>
        <taxon>Eukaryota</taxon>
        <taxon>Metazoa</taxon>
        <taxon>Cnidaria</taxon>
        <taxon>Myxozoa</taxon>
        <taxon>Myxosporea</taxon>
        <taxon>Bivalvulida</taxon>
        <taxon>Platysporina</taxon>
        <taxon>Myxobolidae</taxon>
        <taxon>Thelohanellus</taxon>
    </lineage>
</organism>
<comment type="similarity">
    <text evidence="1 2">Belongs to the serpin family.</text>
</comment>
<dbReference type="OrthoDB" id="671595at2759"/>
<dbReference type="GO" id="GO:0004867">
    <property type="term" value="F:serine-type endopeptidase inhibitor activity"/>
    <property type="evidence" value="ECO:0007669"/>
    <property type="project" value="InterPro"/>
</dbReference>
<dbReference type="PANTHER" id="PTHR11461:SF211">
    <property type="entry name" value="GH10112P-RELATED"/>
    <property type="match status" value="1"/>
</dbReference>
<protein>
    <recommendedName>
        <fullName evidence="3">Serpin domain-containing protein</fullName>
    </recommendedName>
</protein>
<dbReference type="Proteomes" id="UP000031668">
    <property type="component" value="Unassembled WGS sequence"/>
</dbReference>
<sequence>MEFQIINNFTSNILNHLCASQNGNVAITGIGFYMLMAAIKFRVQGRSYDQLSRIIEHDFHQLYDPHTWIHTRTAKKWNFLRFLANAIPDMRSTLYTSCYLNDHFKKISNVLFNVFAQNMNFSYASESYRRIHILIRRQIHGIKTKLLDEIVIRNDRLIFIHTLYFRSDWLTEFDPKLTKPEEFYDETGRVLRVPMMNQYYYVKLRLPKFKILVQNDFVEILKHFGITDIFDRNRSDFGRMTNETVFIGNLMHLLYLAVDEYSVYKNTNHEEGTG</sequence>
<dbReference type="PANTHER" id="PTHR11461">
    <property type="entry name" value="SERINE PROTEASE INHIBITOR, SERPIN"/>
    <property type="match status" value="1"/>
</dbReference>
<dbReference type="InterPro" id="IPR036186">
    <property type="entry name" value="Serpin_sf"/>
</dbReference>
<evidence type="ECO:0000259" key="3">
    <source>
        <dbReference type="SMART" id="SM00093"/>
    </source>
</evidence>
<dbReference type="InterPro" id="IPR023796">
    <property type="entry name" value="Serpin_dom"/>
</dbReference>
<name>A0A0C2MF69_THEKT</name>
<dbReference type="SUPFAM" id="SSF56574">
    <property type="entry name" value="Serpins"/>
    <property type="match status" value="1"/>
</dbReference>
<evidence type="ECO:0000256" key="2">
    <source>
        <dbReference type="RuleBase" id="RU000411"/>
    </source>
</evidence>
<dbReference type="InterPro" id="IPR000215">
    <property type="entry name" value="Serpin_fam"/>
</dbReference>
<dbReference type="Pfam" id="PF00079">
    <property type="entry name" value="Serpin"/>
    <property type="match status" value="2"/>
</dbReference>
<evidence type="ECO:0000313" key="4">
    <source>
        <dbReference type="EMBL" id="KII63029.1"/>
    </source>
</evidence>
<dbReference type="EMBL" id="JWZT01004803">
    <property type="protein sequence ID" value="KII63029.1"/>
    <property type="molecule type" value="Genomic_DNA"/>
</dbReference>
<dbReference type="Gene3D" id="3.30.497.10">
    <property type="entry name" value="Antithrombin, subunit I, domain 2"/>
    <property type="match status" value="2"/>
</dbReference>